<evidence type="ECO:0000313" key="4">
    <source>
        <dbReference type="EMBL" id="GHA36353.1"/>
    </source>
</evidence>
<proteinExistence type="predicted"/>
<reference evidence="4" key="1">
    <citation type="journal article" date="2014" name="Int. J. Syst. Evol. Microbiol.">
        <title>Complete genome sequence of Corynebacterium casei LMG S-19264T (=DSM 44701T), isolated from a smear-ripened cheese.</title>
        <authorList>
            <consortium name="US DOE Joint Genome Institute (JGI-PGF)"/>
            <person name="Walter F."/>
            <person name="Albersmeier A."/>
            <person name="Kalinowski J."/>
            <person name="Ruckert C."/>
        </authorList>
    </citation>
    <scope>NUCLEOTIDE SEQUENCE</scope>
    <source>
        <strain evidence="4">KCTC 12719</strain>
    </source>
</reference>
<reference evidence="4" key="2">
    <citation type="submission" date="2020-09" db="EMBL/GenBank/DDBJ databases">
        <authorList>
            <person name="Sun Q."/>
            <person name="Kim S."/>
        </authorList>
    </citation>
    <scope>NUCLEOTIDE SEQUENCE</scope>
    <source>
        <strain evidence="4">KCTC 12719</strain>
    </source>
</reference>
<dbReference type="RefSeq" id="WP_189604342.1">
    <property type="nucleotide sequence ID" value="NZ_BMXB01000005.1"/>
</dbReference>
<dbReference type="InterPro" id="IPR052362">
    <property type="entry name" value="HTH-GbsR_regulator"/>
</dbReference>
<name>A0A918SD93_9FLAO</name>
<dbReference type="InterPro" id="IPR036388">
    <property type="entry name" value="WH-like_DNA-bd_sf"/>
</dbReference>
<protein>
    <recommendedName>
        <fullName evidence="6">DNA-binding transcriptional regulator GbsR, MarR family</fullName>
    </recommendedName>
</protein>
<dbReference type="EMBL" id="BMXB01000005">
    <property type="protein sequence ID" value="GHA36353.1"/>
    <property type="molecule type" value="Genomic_DNA"/>
</dbReference>
<evidence type="ECO:0000256" key="2">
    <source>
        <dbReference type="ARBA" id="ARBA00023125"/>
    </source>
</evidence>
<dbReference type="Gene3D" id="1.10.10.10">
    <property type="entry name" value="Winged helix-like DNA-binding domain superfamily/Winged helix DNA-binding domain"/>
    <property type="match status" value="1"/>
</dbReference>
<keyword evidence="2" id="KW-0238">DNA-binding</keyword>
<organism evidence="4 5">
    <name type="scientific">Salinimicrobium marinum</name>
    <dbReference type="NCBI Taxonomy" id="680283"/>
    <lineage>
        <taxon>Bacteria</taxon>
        <taxon>Pseudomonadati</taxon>
        <taxon>Bacteroidota</taxon>
        <taxon>Flavobacteriia</taxon>
        <taxon>Flavobacteriales</taxon>
        <taxon>Flavobacteriaceae</taxon>
        <taxon>Salinimicrobium</taxon>
    </lineage>
</organism>
<dbReference type="PANTHER" id="PTHR38465:SF1">
    <property type="entry name" value="HTH-TYPE TRANSCRIPTIONAL REGULATOR MJ1563-RELATED"/>
    <property type="match status" value="1"/>
</dbReference>
<sequence length="165" mass="19476">MKEEDLDKQKRQLIEKMGVHFETENLAPLAARIFATLILTGNKGVTFEELVNNLCAGKSSISTHLDHLQSTKRVRYYTKSGDRKRYFIINPDLMLNLIDEKIAKWENEKKLHEEILIYKKERNALKKDSEEHQFDLDFQRDFLTFLEETTAAVQKFRSRIITRNT</sequence>
<accession>A0A918SD93</accession>
<evidence type="ECO:0000256" key="1">
    <source>
        <dbReference type="ARBA" id="ARBA00023015"/>
    </source>
</evidence>
<dbReference type="PANTHER" id="PTHR38465">
    <property type="entry name" value="HTH-TYPE TRANSCRIPTIONAL REGULATOR MJ1563-RELATED"/>
    <property type="match status" value="1"/>
</dbReference>
<evidence type="ECO:0000313" key="5">
    <source>
        <dbReference type="Proteomes" id="UP000610456"/>
    </source>
</evidence>
<dbReference type="SUPFAM" id="SSF46785">
    <property type="entry name" value="Winged helix' DNA-binding domain"/>
    <property type="match status" value="1"/>
</dbReference>
<dbReference type="AlphaFoldDB" id="A0A918SD93"/>
<keyword evidence="3" id="KW-0804">Transcription</keyword>
<evidence type="ECO:0000256" key="3">
    <source>
        <dbReference type="ARBA" id="ARBA00023163"/>
    </source>
</evidence>
<dbReference type="Proteomes" id="UP000610456">
    <property type="component" value="Unassembled WGS sequence"/>
</dbReference>
<keyword evidence="5" id="KW-1185">Reference proteome</keyword>
<dbReference type="InterPro" id="IPR036390">
    <property type="entry name" value="WH_DNA-bd_sf"/>
</dbReference>
<gene>
    <name evidence="4" type="ORF">GCM10007103_17340</name>
</gene>
<dbReference type="GO" id="GO:0003677">
    <property type="term" value="F:DNA binding"/>
    <property type="evidence" value="ECO:0007669"/>
    <property type="project" value="UniProtKB-KW"/>
</dbReference>
<keyword evidence="1" id="KW-0805">Transcription regulation</keyword>
<comment type="caution">
    <text evidence="4">The sequence shown here is derived from an EMBL/GenBank/DDBJ whole genome shotgun (WGS) entry which is preliminary data.</text>
</comment>
<evidence type="ECO:0008006" key="6">
    <source>
        <dbReference type="Google" id="ProtNLM"/>
    </source>
</evidence>